<reference evidence="2" key="1">
    <citation type="submission" date="2021-01" db="EMBL/GenBank/DDBJ databases">
        <authorList>
            <person name="Corre E."/>
            <person name="Pelletier E."/>
            <person name="Niang G."/>
            <person name="Scheremetjew M."/>
            <person name="Finn R."/>
            <person name="Kale V."/>
            <person name="Holt S."/>
            <person name="Cochrane G."/>
            <person name="Meng A."/>
            <person name="Brown T."/>
            <person name="Cohen L."/>
        </authorList>
    </citation>
    <scope>NUCLEOTIDE SEQUENCE</scope>
    <source>
        <strain evidence="2">10249 10 AB</strain>
    </source>
</reference>
<evidence type="ECO:0000313" key="2">
    <source>
        <dbReference type="EMBL" id="CAE0721688.1"/>
    </source>
</evidence>
<feature type="region of interest" description="Disordered" evidence="1">
    <location>
        <begin position="96"/>
        <end position="125"/>
    </location>
</feature>
<sequence length="172" mass="19467">MECLQHGKHLTIWMGKSVPPQQTAFKDIEERYKQFKDHYTMHLRNLVLDVEPKKHQPQAHVVASHGYMIAHMQGTMQSMVEEQNELQDQYAHIVETTQGRSGPPSVVTTASTSTNTGASSNSANTVAPTMSYNDVQEMIKKALQGVTTGVQTHNPMTGTQQHKPKRWRQWRS</sequence>
<proteinExistence type="predicted"/>
<name>A0A7S4ANL5_9STRA</name>
<feature type="region of interest" description="Disordered" evidence="1">
    <location>
        <begin position="150"/>
        <end position="172"/>
    </location>
</feature>
<gene>
    <name evidence="2" type="ORF">PAUS00366_LOCUS14443</name>
</gene>
<organism evidence="2">
    <name type="scientific">Pseudo-nitzschia australis</name>
    <dbReference type="NCBI Taxonomy" id="44445"/>
    <lineage>
        <taxon>Eukaryota</taxon>
        <taxon>Sar</taxon>
        <taxon>Stramenopiles</taxon>
        <taxon>Ochrophyta</taxon>
        <taxon>Bacillariophyta</taxon>
        <taxon>Bacillariophyceae</taxon>
        <taxon>Bacillariophycidae</taxon>
        <taxon>Bacillariales</taxon>
        <taxon>Bacillariaceae</taxon>
        <taxon>Pseudo-nitzschia</taxon>
    </lineage>
</organism>
<evidence type="ECO:0000256" key="1">
    <source>
        <dbReference type="SAM" id="MobiDB-lite"/>
    </source>
</evidence>
<accession>A0A7S4ANL5</accession>
<feature type="compositionally biased region" description="Polar residues" evidence="1">
    <location>
        <begin position="150"/>
        <end position="161"/>
    </location>
</feature>
<protein>
    <submittedName>
        <fullName evidence="2">Uncharacterized protein</fullName>
    </submittedName>
</protein>
<feature type="compositionally biased region" description="Low complexity" evidence="1">
    <location>
        <begin position="105"/>
        <end position="125"/>
    </location>
</feature>
<dbReference type="AlphaFoldDB" id="A0A7S4ANL5"/>
<feature type="compositionally biased region" description="Basic residues" evidence="1">
    <location>
        <begin position="162"/>
        <end position="172"/>
    </location>
</feature>
<dbReference type="EMBL" id="HBIX01020469">
    <property type="protein sequence ID" value="CAE0721688.1"/>
    <property type="molecule type" value="Transcribed_RNA"/>
</dbReference>